<dbReference type="Proteomes" id="UP000501452">
    <property type="component" value="Chromosome"/>
</dbReference>
<evidence type="ECO:0000313" key="2">
    <source>
        <dbReference type="Proteomes" id="UP000501452"/>
    </source>
</evidence>
<protein>
    <submittedName>
        <fullName evidence="1">Uncharacterized protein</fullName>
    </submittedName>
</protein>
<gene>
    <name evidence="1" type="ORF">GBA63_10740</name>
</gene>
<accession>A0A6G8Q9A9</accession>
<dbReference type="KEGG" id="rub:GBA63_10740"/>
<sequence length="75" mass="7859">MRENGLEMEGLEEAGAAGFEATVEGRRVVFSGEVTAEQARALREVMGRHPGTSVLDLRSRERIVVASGAGGGTEG</sequence>
<evidence type="ECO:0000313" key="1">
    <source>
        <dbReference type="EMBL" id="QIN83074.1"/>
    </source>
</evidence>
<dbReference type="AlphaFoldDB" id="A0A6G8Q9A9"/>
<dbReference type="EMBL" id="CP045119">
    <property type="protein sequence ID" value="QIN83074.1"/>
    <property type="molecule type" value="Genomic_DNA"/>
</dbReference>
<keyword evidence="2" id="KW-1185">Reference proteome</keyword>
<proteinExistence type="predicted"/>
<name>A0A6G8Q9A9_9ACTN</name>
<organism evidence="1 2">
    <name type="scientific">Rubrobacter tropicus</name>
    <dbReference type="NCBI Taxonomy" id="2653851"/>
    <lineage>
        <taxon>Bacteria</taxon>
        <taxon>Bacillati</taxon>
        <taxon>Actinomycetota</taxon>
        <taxon>Rubrobacteria</taxon>
        <taxon>Rubrobacterales</taxon>
        <taxon>Rubrobacteraceae</taxon>
        <taxon>Rubrobacter</taxon>
    </lineage>
</organism>
<reference evidence="1 2" key="1">
    <citation type="submission" date="2019-10" db="EMBL/GenBank/DDBJ databases">
        <title>Rubrobacter sp nov SCSIO 52090 isolated from a deep-sea sediment in the South China Sea.</title>
        <authorList>
            <person name="Chen R.W."/>
        </authorList>
    </citation>
    <scope>NUCLEOTIDE SEQUENCE [LARGE SCALE GENOMIC DNA]</scope>
    <source>
        <strain evidence="1 2">SCSIO 52909</strain>
    </source>
</reference>